<comment type="catalytic activity">
    <reaction evidence="5">
        <text>adenylyl-molybdopterin + molybdate = Mo-molybdopterin + AMP + H(+)</text>
        <dbReference type="Rhea" id="RHEA:35047"/>
        <dbReference type="ChEBI" id="CHEBI:15378"/>
        <dbReference type="ChEBI" id="CHEBI:36264"/>
        <dbReference type="ChEBI" id="CHEBI:62727"/>
        <dbReference type="ChEBI" id="CHEBI:71302"/>
        <dbReference type="ChEBI" id="CHEBI:456215"/>
        <dbReference type="EC" id="2.10.1.1"/>
    </reaction>
</comment>
<feature type="domain" description="MoaB/Mog" evidence="7">
    <location>
        <begin position="180"/>
        <end position="321"/>
    </location>
</feature>
<comment type="pathway">
    <text evidence="2 6">Cofactor biosynthesis; molybdopterin biosynthesis.</text>
</comment>
<protein>
    <recommendedName>
        <fullName evidence="6">Molybdopterin molybdenumtransferase</fullName>
        <ecNumber evidence="6">2.10.1.1</ecNumber>
    </recommendedName>
</protein>
<organism evidence="8 9">
    <name type="scientific">Xanthomonas boreopolis</name>
    <dbReference type="NCBI Taxonomy" id="86183"/>
    <lineage>
        <taxon>Bacteria</taxon>
        <taxon>Pseudomonadati</taxon>
        <taxon>Pseudomonadota</taxon>
        <taxon>Gammaproteobacteria</taxon>
        <taxon>Lysobacterales</taxon>
        <taxon>Lysobacteraceae</taxon>
        <taxon>Xanthomonas</taxon>
    </lineage>
</organism>
<dbReference type="InterPro" id="IPR008284">
    <property type="entry name" value="MoCF_biosynth_CS"/>
</dbReference>
<evidence type="ECO:0000256" key="4">
    <source>
        <dbReference type="ARBA" id="ARBA00023150"/>
    </source>
</evidence>
<dbReference type="AlphaFoldDB" id="A0A919KIZ2"/>
<dbReference type="SUPFAM" id="SSF63867">
    <property type="entry name" value="MoeA C-terminal domain-like"/>
    <property type="match status" value="1"/>
</dbReference>
<evidence type="ECO:0000256" key="6">
    <source>
        <dbReference type="RuleBase" id="RU365090"/>
    </source>
</evidence>
<dbReference type="Pfam" id="PF03454">
    <property type="entry name" value="MoeA_C"/>
    <property type="match status" value="1"/>
</dbReference>
<dbReference type="EMBL" id="BNBA01000018">
    <property type="protein sequence ID" value="GHH55631.1"/>
    <property type="molecule type" value="Genomic_DNA"/>
</dbReference>
<dbReference type="Gene3D" id="3.90.105.10">
    <property type="entry name" value="Molybdopterin biosynthesis moea protein, domain 2"/>
    <property type="match status" value="1"/>
</dbReference>
<comment type="caution">
    <text evidence="8">The sequence shown here is derived from an EMBL/GenBank/DDBJ whole genome shotgun (WGS) entry which is preliminary data.</text>
</comment>
<proteinExistence type="inferred from homology"/>
<evidence type="ECO:0000256" key="1">
    <source>
        <dbReference type="ARBA" id="ARBA00002901"/>
    </source>
</evidence>
<dbReference type="SUPFAM" id="SSF53218">
    <property type="entry name" value="Molybdenum cofactor biosynthesis proteins"/>
    <property type="match status" value="1"/>
</dbReference>
<keyword evidence="6" id="KW-0500">Molybdenum</keyword>
<dbReference type="GO" id="GO:0046872">
    <property type="term" value="F:metal ion binding"/>
    <property type="evidence" value="ECO:0007669"/>
    <property type="project" value="UniProtKB-UniRule"/>
</dbReference>
<dbReference type="InterPro" id="IPR001453">
    <property type="entry name" value="MoaB/Mog_dom"/>
</dbReference>
<evidence type="ECO:0000259" key="7">
    <source>
        <dbReference type="SMART" id="SM00852"/>
    </source>
</evidence>
<evidence type="ECO:0000313" key="8">
    <source>
        <dbReference type="EMBL" id="GHH55631.1"/>
    </source>
</evidence>
<comment type="function">
    <text evidence="1 6">Catalyzes the insertion of molybdate into adenylated molybdopterin with the concomitant release of AMP.</text>
</comment>
<dbReference type="NCBIfam" id="TIGR00177">
    <property type="entry name" value="molyb_syn"/>
    <property type="match status" value="1"/>
</dbReference>
<dbReference type="Gene3D" id="3.40.980.10">
    <property type="entry name" value="MoaB/Mog-like domain"/>
    <property type="match status" value="1"/>
</dbReference>
<dbReference type="Pfam" id="PF03453">
    <property type="entry name" value="MoeA_N"/>
    <property type="match status" value="1"/>
</dbReference>
<dbReference type="InterPro" id="IPR005111">
    <property type="entry name" value="MoeA_C_domain_IV"/>
</dbReference>
<reference evidence="8" key="2">
    <citation type="submission" date="2020-09" db="EMBL/GenBank/DDBJ databases">
        <authorList>
            <person name="Sun Q."/>
            <person name="Ohkuma M."/>
        </authorList>
    </citation>
    <scope>NUCLEOTIDE SEQUENCE</scope>
    <source>
        <strain evidence="8">JCM 13306</strain>
    </source>
</reference>
<dbReference type="InterPro" id="IPR038987">
    <property type="entry name" value="MoeA-like"/>
</dbReference>
<gene>
    <name evidence="8" type="primary">moeA</name>
    <name evidence="8" type="ORF">GCM10009090_24220</name>
</gene>
<name>A0A919KIZ2_9XANT</name>
<dbReference type="Pfam" id="PF00994">
    <property type="entry name" value="MoCF_biosynth"/>
    <property type="match status" value="1"/>
</dbReference>
<dbReference type="CDD" id="cd00887">
    <property type="entry name" value="MoeA"/>
    <property type="match status" value="1"/>
</dbReference>
<dbReference type="InterPro" id="IPR036425">
    <property type="entry name" value="MoaB/Mog-like_dom_sf"/>
</dbReference>
<dbReference type="GO" id="GO:0005829">
    <property type="term" value="C:cytosol"/>
    <property type="evidence" value="ECO:0007669"/>
    <property type="project" value="TreeGrafter"/>
</dbReference>
<evidence type="ECO:0000256" key="3">
    <source>
        <dbReference type="ARBA" id="ARBA00010763"/>
    </source>
</evidence>
<dbReference type="NCBIfam" id="NF045515">
    <property type="entry name" value="Glp_gephyrin"/>
    <property type="match status" value="1"/>
</dbReference>
<dbReference type="SUPFAM" id="SSF63882">
    <property type="entry name" value="MoeA N-terminal region -like"/>
    <property type="match status" value="1"/>
</dbReference>
<dbReference type="PANTHER" id="PTHR10192">
    <property type="entry name" value="MOLYBDOPTERIN BIOSYNTHESIS PROTEIN"/>
    <property type="match status" value="1"/>
</dbReference>
<evidence type="ECO:0000256" key="5">
    <source>
        <dbReference type="ARBA" id="ARBA00047317"/>
    </source>
</evidence>
<sequence>MIGCDEALAIVRRAAPRMPAESLAPAEAQGRVLAEPVVSGAWLPPFDNAAMDGFALQARGLVVPAGTELRVDGRQAAGDRGRAATGGAWEIMTGAQLPDGLDTVVPVERVQVLAQTGAGPGTIRLLDPATPGQHLRRRGEDVAAGSTVIDAGTRVLAPQLMLLAALGVAQVAARRRPRVAVIATGRELVADPAAALQPGQIRDSNRPFLVAQLQAAGADVAWHGVVDDDAPAFQRILDRVLALGVDLVVSTGAVSMGHYDFVPEALRARRARIGFHKVAIRPGKPLLFAELDEGPLFFGLPGNPVASAVGSRFFVEPALREMLGLPAETPLRARLEGRVGKREGLRFYARAHLRCDDGGQLRVGVLPGQESFRLMPMLAANAWAALPEGVAEAAEGDCVDVFGPGHWQPVRFQEPHA</sequence>
<evidence type="ECO:0000313" key="9">
    <source>
        <dbReference type="Proteomes" id="UP000623958"/>
    </source>
</evidence>
<dbReference type="Gene3D" id="2.170.190.11">
    <property type="entry name" value="Molybdopterin biosynthesis moea protein, domain 3"/>
    <property type="match status" value="1"/>
</dbReference>
<dbReference type="RefSeq" id="WP_434029463.1">
    <property type="nucleotide sequence ID" value="NZ_BNBA01000018.1"/>
</dbReference>
<dbReference type="Proteomes" id="UP000623958">
    <property type="component" value="Unassembled WGS sequence"/>
</dbReference>
<dbReference type="GO" id="GO:0006777">
    <property type="term" value="P:Mo-molybdopterin cofactor biosynthetic process"/>
    <property type="evidence" value="ECO:0007669"/>
    <property type="project" value="UniProtKB-UniRule"/>
</dbReference>
<accession>A0A919KIZ2</accession>
<keyword evidence="6" id="KW-0460">Magnesium</keyword>
<keyword evidence="9" id="KW-1185">Reference proteome</keyword>
<keyword evidence="6" id="KW-0808">Transferase</keyword>
<keyword evidence="4 6" id="KW-0501">Molybdenum cofactor biosynthesis</keyword>
<dbReference type="PROSITE" id="PS01079">
    <property type="entry name" value="MOCF_BIOSYNTHESIS_2"/>
    <property type="match status" value="1"/>
</dbReference>
<keyword evidence="6" id="KW-0479">Metal-binding</keyword>
<dbReference type="InterPro" id="IPR005110">
    <property type="entry name" value="MoeA_linker/N"/>
</dbReference>
<dbReference type="GO" id="GO:0061599">
    <property type="term" value="F:molybdopterin molybdotransferase activity"/>
    <property type="evidence" value="ECO:0007669"/>
    <property type="project" value="UniProtKB-UniRule"/>
</dbReference>
<dbReference type="PANTHER" id="PTHR10192:SF5">
    <property type="entry name" value="GEPHYRIN"/>
    <property type="match status" value="1"/>
</dbReference>
<comment type="cofactor">
    <cofactor evidence="6">
        <name>Mg(2+)</name>
        <dbReference type="ChEBI" id="CHEBI:18420"/>
    </cofactor>
</comment>
<reference evidence="8" key="1">
    <citation type="journal article" date="2014" name="Int. J. Syst. Evol. Microbiol.">
        <title>Complete genome sequence of Corynebacterium casei LMG S-19264T (=DSM 44701T), isolated from a smear-ripened cheese.</title>
        <authorList>
            <consortium name="US DOE Joint Genome Institute (JGI-PGF)"/>
            <person name="Walter F."/>
            <person name="Albersmeier A."/>
            <person name="Kalinowski J."/>
            <person name="Ruckert C."/>
        </authorList>
    </citation>
    <scope>NUCLEOTIDE SEQUENCE</scope>
    <source>
        <strain evidence="8">JCM 13306</strain>
    </source>
</reference>
<dbReference type="InterPro" id="IPR036688">
    <property type="entry name" value="MoeA_C_domain_IV_sf"/>
</dbReference>
<evidence type="ECO:0000256" key="2">
    <source>
        <dbReference type="ARBA" id="ARBA00005046"/>
    </source>
</evidence>
<dbReference type="Gene3D" id="2.40.340.10">
    <property type="entry name" value="MoeA, C-terminal, domain IV"/>
    <property type="match status" value="1"/>
</dbReference>
<dbReference type="SMART" id="SM00852">
    <property type="entry name" value="MoCF_biosynth"/>
    <property type="match status" value="1"/>
</dbReference>
<dbReference type="EC" id="2.10.1.1" evidence="6"/>
<comment type="similarity">
    <text evidence="3 6">Belongs to the MoeA family.</text>
</comment>
<dbReference type="InterPro" id="IPR036135">
    <property type="entry name" value="MoeA_linker/N_sf"/>
</dbReference>